<proteinExistence type="inferred from homology"/>
<comment type="similarity">
    <text evidence="1">Belongs to the WrbA family.</text>
</comment>
<dbReference type="Gene3D" id="3.40.50.360">
    <property type="match status" value="1"/>
</dbReference>
<gene>
    <name evidence="2" type="ORF">LPJ61_005301</name>
</gene>
<sequence>EATVLTSLPFLAHHGIIYVPFGYAHPNLFDNSEVIGGSAWGAGTLAGGDGSRQPSQKELEIAEAQGESFAQVAKKLAA</sequence>
<dbReference type="AlphaFoldDB" id="A0A9W8CWF1"/>
<dbReference type="GO" id="GO:0016020">
    <property type="term" value="C:membrane"/>
    <property type="evidence" value="ECO:0007669"/>
    <property type="project" value="TreeGrafter"/>
</dbReference>
<feature type="non-terminal residue" evidence="2">
    <location>
        <position position="1"/>
    </location>
</feature>
<keyword evidence="3" id="KW-1185">Reference proteome</keyword>
<dbReference type="PANTHER" id="PTHR30546">
    <property type="entry name" value="FLAVODOXIN-RELATED PROTEIN WRBA-RELATED"/>
    <property type="match status" value="1"/>
</dbReference>
<dbReference type="PANTHER" id="PTHR30546:SF23">
    <property type="entry name" value="FLAVOPROTEIN-LIKE PROTEIN YCP4-RELATED"/>
    <property type="match status" value="1"/>
</dbReference>
<comment type="caution">
    <text evidence="2">The sequence shown here is derived from an EMBL/GenBank/DDBJ whole genome shotgun (WGS) entry which is preliminary data.</text>
</comment>
<dbReference type="EMBL" id="JANBOI010001658">
    <property type="protein sequence ID" value="KAJ1726273.1"/>
    <property type="molecule type" value="Genomic_DNA"/>
</dbReference>
<dbReference type="GO" id="GO:0003955">
    <property type="term" value="F:NAD(P)H dehydrogenase (quinone) activity"/>
    <property type="evidence" value="ECO:0007669"/>
    <property type="project" value="TreeGrafter"/>
</dbReference>
<name>A0A9W8CWF1_9FUNG</name>
<evidence type="ECO:0000313" key="2">
    <source>
        <dbReference type="EMBL" id="KAJ1726273.1"/>
    </source>
</evidence>
<organism evidence="2 3">
    <name type="scientific">Coemansia biformis</name>
    <dbReference type="NCBI Taxonomy" id="1286918"/>
    <lineage>
        <taxon>Eukaryota</taxon>
        <taxon>Fungi</taxon>
        <taxon>Fungi incertae sedis</taxon>
        <taxon>Zoopagomycota</taxon>
        <taxon>Kickxellomycotina</taxon>
        <taxon>Kickxellomycetes</taxon>
        <taxon>Kickxellales</taxon>
        <taxon>Kickxellaceae</taxon>
        <taxon>Coemansia</taxon>
    </lineage>
</organism>
<evidence type="ECO:0000313" key="3">
    <source>
        <dbReference type="Proteomes" id="UP001143981"/>
    </source>
</evidence>
<dbReference type="Proteomes" id="UP001143981">
    <property type="component" value="Unassembled WGS sequence"/>
</dbReference>
<dbReference type="SUPFAM" id="SSF52218">
    <property type="entry name" value="Flavoproteins"/>
    <property type="match status" value="1"/>
</dbReference>
<protein>
    <submittedName>
        <fullName evidence="2">Uncharacterized protein</fullName>
    </submittedName>
</protein>
<dbReference type="InterPro" id="IPR029039">
    <property type="entry name" value="Flavoprotein-like_sf"/>
</dbReference>
<accession>A0A9W8CWF1</accession>
<reference evidence="2" key="1">
    <citation type="submission" date="2022-07" db="EMBL/GenBank/DDBJ databases">
        <title>Phylogenomic reconstructions and comparative analyses of Kickxellomycotina fungi.</title>
        <authorList>
            <person name="Reynolds N.K."/>
            <person name="Stajich J.E."/>
            <person name="Barry K."/>
            <person name="Grigoriev I.V."/>
            <person name="Crous P."/>
            <person name="Smith M.E."/>
        </authorList>
    </citation>
    <scope>NUCLEOTIDE SEQUENCE</scope>
    <source>
        <strain evidence="2">BCRC 34381</strain>
    </source>
</reference>
<evidence type="ECO:0000256" key="1">
    <source>
        <dbReference type="ARBA" id="ARBA00006961"/>
    </source>
</evidence>
<dbReference type="OrthoDB" id="504689at2759"/>